<dbReference type="OrthoDB" id="8896at2157"/>
<comment type="miscellaneous">
    <text evidence="7">The a and c carboxylates of cobyrinate are activated for nucleophilic attack via formation of a phosphorylated intermediate by ATP. CbiA catalyzes first the amidation of the c-carboxylate, and then that of the a-carboxylate.</text>
</comment>
<evidence type="ECO:0000259" key="9">
    <source>
        <dbReference type="Pfam" id="PF07685"/>
    </source>
</evidence>
<dbReference type="GO" id="GO:0042242">
    <property type="term" value="F:cobyrinic acid a,c-diamide synthase activity"/>
    <property type="evidence" value="ECO:0007669"/>
    <property type="project" value="UniProtKB-UniRule"/>
</dbReference>
<evidence type="ECO:0000256" key="2">
    <source>
        <dbReference type="ARBA" id="ARBA00022598"/>
    </source>
</evidence>
<dbReference type="PANTHER" id="PTHR43873">
    <property type="entry name" value="COBYRINATE A,C-DIAMIDE SYNTHASE"/>
    <property type="match status" value="1"/>
</dbReference>
<evidence type="ECO:0000256" key="3">
    <source>
        <dbReference type="ARBA" id="ARBA00022741"/>
    </source>
</evidence>
<dbReference type="SUPFAM" id="SSF52317">
    <property type="entry name" value="Class I glutamine amidotransferase-like"/>
    <property type="match status" value="1"/>
</dbReference>
<comment type="catalytic activity">
    <reaction evidence="7">
        <text>cob(II)yrinate + 2 L-glutamine + 2 ATP + 2 H2O = cob(II)yrinate a,c diamide + 2 L-glutamate + 2 ADP + 2 phosphate + 2 H(+)</text>
        <dbReference type="Rhea" id="RHEA:26289"/>
        <dbReference type="ChEBI" id="CHEBI:15377"/>
        <dbReference type="ChEBI" id="CHEBI:15378"/>
        <dbReference type="ChEBI" id="CHEBI:29985"/>
        <dbReference type="ChEBI" id="CHEBI:30616"/>
        <dbReference type="ChEBI" id="CHEBI:43474"/>
        <dbReference type="ChEBI" id="CHEBI:58359"/>
        <dbReference type="ChEBI" id="CHEBI:58537"/>
        <dbReference type="ChEBI" id="CHEBI:58894"/>
        <dbReference type="ChEBI" id="CHEBI:456216"/>
        <dbReference type="EC" id="6.3.5.11"/>
    </reaction>
</comment>
<dbReference type="InterPro" id="IPR004484">
    <property type="entry name" value="CbiA/CobB_synth"/>
</dbReference>
<sequence>MKLPRIVLAGVTSGVGKTSITCAIIHGIQSRGYSVQPFKVGPDFIDPSYLTSVSGRTARNLDVWMMGEKGVLKNFVQNSKQNLSVIEGVMGYYDGFDGKSSYASTYDVAKIVKSNVILVLDASKAARSIAATAMGFVKFEKNSRICGVILNKIGSKRHEALCRDAMKKTGLPILGVIPRDNTIQLESRHLGLVPVPENKDLEKKIKSVARHVSKFIEIDEIIKISKDSSSLPKVSPREKKKTKTTIAVALDESFNFYYQDNLDILSSLGAKLEFFSPCHDTKIPDCDGIYIGGGFPEVKGSLLQKNQAMKNIVKKLAQDGMPIYAECGGLMYLTNSIQYDSGKFKMVGLFDATTIMEKSLKLNYTSAKARPGSPFSLSGMIKGHEFHYSEIDLLSRDSKFAYEMSTGIGIKDKKDGLAVYNTLASYMHVHFAGSPVADNFVKSCISYSKK</sequence>
<dbReference type="AlphaFoldDB" id="A0A2H1EET7"/>
<name>A0A2H1EET7_9ARCH</name>
<dbReference type="EC" id="6.3.5.11" evidence="7"/>
<evidence type="ECO:0000259" key="8">
    <source>
        <dbReference type="Pfam" id="PF01656"/>
    </source>
</evidence>
<comment type="cofactor">
    <cofactor evidence="1 7">
        <name>Mg(2+)</name>
        <dbReference type="ChEBI" id="CHEBI:18420"/>
    </cofactor>
</comment>
<dbReference type="Proteomes" id="UP000232412">
    <property type="component" value="Unassembled WGS sequence"/>
</dbReference>
<comment type="domain">
    <text evidence="7">Comprises of two domains. The C-terminal domain contains the binding site for glutamine and catalyzes the hydrolysis of this substrate to glutamate and ammonia. The N-terminal domain is anticipated to bind ATP and cobyrinate and catalyzes the ultimate synthesis of the diamide product. The ammonia produced via the glutaminase domain is probably translocated to the adjacent domain via a molecular tunnel, where it reacts with an activated intermediate.</text>
</comment>
<dbReference type="Pfam" id="PF01656">
    <property type="entry name" value="CbiA"/>
    <property type="match status" value="1"/>
</dbReference>
<dbReference type="CDD" id="cd03130">
    <property type="entry name" value="GATase1_CobB"/>
    <property type="match status" value="1"/>
</dbReference>
<evidence type="ECO:0000256" key="5">
    <source>
        <dbReference type="ARBA" id="ARBA00022842"/>
    </source>
</evidence>
<dbReference type="InterPro" id="IPR002586">
    <property type="entry name" value="CobQ/CobB/MinD/ParA_Nub-bd_dom"/>
</dbReference>
<dbReference type="NCBIfam" id="TIGR00379">
    <property type="entry name" value="cobB"/>
    <property type="match status" value="1"/>
</dbReference>
<proteinExistence type="inferred from homology"/>
<dbReference type="Gene3D" id="3.40.50.880">
    <property type="match status" value="1"/>
</dbReference>
<dbReference type="NCBIfam" id="NF002204">
    <property type="entry name" value="PRK01077.1"/>
    <property type="match status" value="1"/>
</dbReference>
<evidence type="ECO:0000256" key="4">
    <source>
        <dbReference type="ARBA" id="ARBA00022840"/>
    </source>
</evidence>
<keyword evidence="3 7" id="KW-0547">Nucleotide-binding</keyword>
<reference evidence="11" key="1">
    <citation type="submission" date="2016-12" db="EMBL/GenBank/DDBJ databases">
        <authorList>
            <person name="Herbold C."/>
        </authorList>
    </citation>
    <scope>NUCLEOTIDE SEQUENCE [LARGE SCALE GENOMIC DNA]</scope>
</reference>
<keyword evidence="5 7" id="KW-0460">Magnesium</keyword>
<dbReference type="EMBL" id="FRFC01000001">
    <property type="protein sequence ID" value="SHO42979.1"/>
    <property type="molecule type" value="Genomic_DNA"/>
</dbReference>
<dbReference type="HAMAP" id="MF_00027">
    <property type="entry name" value="CobB_CbiA"/>
    <property type="match status" value="1"/>
</dbReference>
<feature type="site" description="Increases nucleophilicity of active site Cys" evidence="7">
    <location>
        <position position="428"/>
    </location>
</feature>
<dbReference type="RefSeq" id="WP_101008978.1">
    <property type="nucleotide sequence ID" value="NZ_FRFC01000001.1"/>
</dbReference>
<keyword evidence="4 7" id="KW-0067">ATP-binding</keyword>
<comment type="similarity">
    <text evidence="7">Belongs to the CobB/CbiA family.</text>
</comment>
<accession>A0A2H1EET7</accession>
<feature type="active site" description="Nucleophile" evidence="7">
    <location>
        <position position="327"/>
    </location>
</feature>
<dbReference type="UniPathway" id="UPA00148">
    <property type="reaction ID" value="UER00231"/>
</dbReference>
<evidence type="ECO:0000313" key="10">
    <source>
        <dbReference type="EMBL" id="SHO42979.1"/>
    </source>
</evidence>
<dbReference type="GO" id="GO:0005524">
    <property type="term" value="F:ATP binding"/>
    <property type="evidence" value="ECO:0007669"/>
    <property type="project" value="UniProtKB-UniRule"/>
</dbReference>
<protein>
    <recommendedName>
        <fullName evidence="7">Cobyrinate a,c-diamide synthase</fullName>
        <ecNumber evidence="7">6.3.5.11</ecNumber>
    </recommendedName>
    <alternativeName>
        <fullName evidence="7">Cobyrinic acid a,c-diamide synthetase</fullName>
    </alternativeName>
</protein>
<evidence type="ECO:0000313" key="11">
    <source>
        <dbReference type="Proteomes" id="UP000232412"/>
    </source>
</evidence>
<comment type="function">
    <text evidence="7">Catalyzes the ATP-dependent amidation of the two carboxylate groups at positions a and c of cobyrinate, using either L-glutamine or ammonia as the nitrogen source.</text>
</comment>
<comment type="pathway">
    <text evidence="7">Cofactor biosynthesis; adenosylcobalamin biosynthesis; cob(II)yrinate a,c-diamide from sirohydrochlorin (anaerobic route): step 10/10.</text>
</comment>
<keyword evidence="11" id="KW-1185">Reference proteome</keyword>
<evidence type="ECO:0000256" key="7">
    <source>
        <dbReference type="HAMAP-Rule" id="MF_00027"/>
    </source>
</evidence>
<dbReference type="InterPro" id="IPR029062">
    <property type="entry name" value="Class_I_gatase-like"/>
</dbReference>
<gene>
    <name evidence="10" type="primary">cobB</name>
    <name evidence="7" type="synonym">cbiA</name>
    <name evidence="10" type="ORF">NSIN_10235</name>
</gene>
<feature type="domain" description="CobQ/CobB/MinD/ParA nucleotide binding" evidence="8">
    <location>
        <begin position="6"/>
        <end position="190"/>
    </location>
</feature>
<dbReference type="GO" id="GO:0009236">
    <property type="term" value="P:cobalamin biosynthetic process"/>
    <property type="evidence" value="ECO:0007669"/>
    <property type="project" value="UniProtKB-UniRule"/>
</dbReference>
<dbReference type="InterPro" id="IPR011698">
    <property type="entry name" value="GATase_3"/>
</dbReference>
<keyword evidence="2 7" id="KW-0436">Ligase</keyword>
<feature type="domain" description="CobB/CobQ-like glutamine amidotransferase" evidence="9">
    <location>
        <begin position="245"/>
        <end position="434"/>
    </location>
</feature>
<dbReference type="CDD" id="cd05388">
    <property type="entry name" value="CobB_N"/>
    <property type="match status" value="1"/>
</dbReference>
<evidence type="ECO:0000256" key="6">
    <source>
        <dbReference type="ARBA" id="ARBA00022962"/>
    </source>
</evidence>
<keyword evidence="7" id="KW-0169">Cobalamin biosynthesis</keyword>
<evidence type="ECO:0000256" key="1">
    <source>
        <dbReference type="ARBA" id="ARBA00001946"/>
    </source>
</evidence>
<dbReference type="SUPFAM" id="SSF52540">
    <property type="entry name" value="P-loop containing nucleoside triphosphate hydrolases"/>
    <property type="match status" value="1"/>
</dbReference>
<organism evidence="10 11">
    <name type="scientific">Nitrosotalea sinensis</name>
    <dbReference type="NCBI Taxonomy" id="1499975"/>
    <lineage>
        <taxon>Archaea</taxon>
        <taxon>Nitrososphaerota</taxon>
        <taxon>Nitrososphaeria</taxon>
        <taxon>Nitrosotaleales</taxon>
        <taxon>Nitrosotaleaceae</taxon>
        <taxon>Nitrosotalea</taxon>
    </lineage>
</organism>
<dbReference type="Gene3D" id="3.40.50.300">
    <property type="entry name" value="P-loop containing nucleotide triphosphate hydrolases"/>
    <property type="match status" value="1"/>
</dbReference>
<dbReference type="PANTHER" id="PTHR43873:SF1">
    <property type="entry name" value="COBYRINATE A,C-DIAMIDE SYNTHASE"/>
    <property type="match status" value="1"/>
</dbReference>
<keyword evidence="6 7" id="KW-0315">Glutamine amidotransferase</keyword>
<dbReference type="InterPro" id="IPR027417">
    <property type="entry name" value="P-loop_NTPase"/>
</dbReference>
<dbReference type="Pfam" id="PF07685">
    <property type="entry name" value="GATase_3"/>
    <property type="match status" value="1"/>
</dbReference>
<dbReference type="PROSITE" id="PS51274">
    <property type="entry name" value="GATASE_COBBQ"/>
    <property type="match status" value="1"/>
</dbReference>